<organism evidence="4 5">
    <name type="scientific">Halarcobacter ebronensis</name>
    <dbReference type="NCBI Taxonomy" id="1462615"/>
    <lineage>
        <taxon>Bacteria</taxon>
        <taxon>Pseudomonadati</taxon>
        <taxon>Campylobacterota</taxon>
        <taxon>Epsilonproteobacteria</taxon>
        <taxon>Campylobacterales</taxon>
        <taxon>Arcobacteraceae</taxon>
        <taxon>Halarcobacter</taxon>
    </lineage>
</organism>
<dbReference type="PROSITE" id="PS51724">
    <property type="entry name" value="SPOR"/>
    <property type="match status" value="1"/>
</dbReference>
<evidence type="ECO:0000256" key="1">
    <source>
        <dbReference type="SAM" id="Coils"/>
    </source>
</evidence>
<feature type="transmembrane region" description="Helical" evidence="2">
    <location>
        <begin position="80"/>
        <end position="101"/>
    </location>
</feature>
<dbReference type="AlphaFoldDB" id="A0A4V1LRC9"/>
<dbReference type="GO" id="GO:0042834">
    <property type="term" value="F:peptidoglycan binding"/>
    <property type="evidence" value="ECO:0007669"/>
    <property type="project" value="InterPro"/>
</dbReference>
<dbReference type="SUPFAM" id="SSF110997">
    <property type="entry name" value="Sporulation related repeat"/>
    <property type="match status" value="1"/>
</dbReference>
<dbReference type="InterPro" id="IPR036680">
    <property type="entry name" value="SPOR-like_sf"/>
</dbReference>
<reference evidence="4 5" key="1">
    <citation type="submission" date="2017-10" db="EMBL/GenBank/DDBJ databases">
        <title>Genomics of the genus Arcobacter.</title>
        <authorList>
            <person name="Perez-Cataluna A."/>
            <person name="Figueras M.J."/>
        </authorList>
    </citation>
    <scope>NUCLEOTIDE SEQUENCE [LARGE SCALE GENOMIC DNA]</scope>
    <source>
        <strain evidence="4 5">CECT 8993</strain>
    </source>
</reference>
<name>A0A4V1LRC9_9BACT</name>
<dbReference type="Gene3D" id="3.30.70.1070">
    <property type="entry name" value="Sporulation related repeat"/>
    <property type="match status" value="1"/>
</dbReference>
<keyword evidence="1" id="KW-0175">Coiled coil</keyword>
<gene>
    <name evidence="4" type="ORF">CRV08_10340</name>
</gene>
<dbReference type="EMBL" id="PDKJ01000008">
    <property type="protein sequence ID" value="RXJ67758.1"/>
    <property type="molecule type" value="Genomic_DNA"/>
</dbReference>
<proteinExistence type="predicted"/>
<dbReference type="Pfam" id="PF05036">
    <property type="entry name" value="SPOR"/>
    <property type="match status" value="1"/>
</dbReference>
<comment type="caution">
    <text evidence="4">The sequence shown here is derived from an EMBL/GenBank/DDBJ whole genome shotgun (WGS) entry which is preliminary data.</text>
</comment>
<sequence>MEIRGEDFIKKVQLQQERNEIEQRLNEIKNSESLFDEQTRQRPTQQQSEFDREIEIQEEREYSDIMLGKAGSNEKSKKRYLILGLILVILFLLTIIIIRLVTNDSISNDSFTKNGTATNETSTEGENIEDQYQKIINEKLKNIKEEKEKEAQIEDKINENLNLSKIEEKEVIEEKPEVKPDVFKVKDEIKPAEPVAPVVKKVEEKKPVVKKAEPVKGTAPTTNSITTKPKGTFVQIGAFSKMPTAKYLTNISSKGFSYKIYKVSINNKIFHKVLIGPYNSRTLAKSASENIKKELNVSGAFILTY</sequence>
<evidence type="ECO:0000256" key="2">
    <source>
        <dbReference type="SAM" id="Phobius"/>
    </source>
</evidence>
<dbReference type="Proteomes" id="UP000290172">
    <property type="component" value="Unassembled WGS sequence"/>
</dbReference>
<feature type="coiled-coil region" evidence="1">
    <location>
        <begin position="129"/>
        <end position="163"/>
    </location>
</feature>
<evidence type="ECO:0000313" key="5">
    <source>
        <dbReference type="Proteomes" id="UP000290172"/>
    </source>
</evidence>
<accession>A0A4V1LRC9</accession>
<keyword evidence="2" id="KW-0472">Membrane</keyword>
<keyword evidence="2" id="KW-1133">Transmembrane helix</keyword>
<keyword evidence="2" id="KW-0812">Transmembrane</keyword>
<dbReference type="RefSeq" id="WP_128981793.1">
    <property type="nucleotide sequence ID" value="NZ_PDKJ01000008.1"/>
</dbReference>
<evidence type="ECO:0000259" key="3">
    <source>
        <dbReference type="PROSITE" id="PS51724"/>
    </source>
</evidence>
<dbReference type="InterPro" id="IPR007730">
    <property type="entry name" value="SPOR-like_dom"/>
</dbReference>
<protein>
    <recommendedName>
        <fullName evidence="3">SPOR domain-containing protein</fullName>
    </recommendedName>
</protein>
<feature type="domain" description="SPOR" evidence="3">
    <location>
        <begin position="226"/>
        <end position="304"/>
    </location>
</feature>
<evidence type="ECO:0000313" key="4">
    <source>
        <dbReference type="EMBL" id="RXJ67758.1"/>
    </source>
</evidence>